<proteinExistence type="predicted"/>
<keyword evidence="1" id="KW-0812">Transmembrane</keyword>
<gene>
    <name evidence="2" type="ORF">BGTH12_LOCUS4885</name>
</gene>
<protein>
    <submittedName>
        <fullName evidence="2">BgTH12-03189</fullName>
    </submittedName>
</protein>
<keyword evidence="1" id="KW-1133">Transmembrane helix</keyword>
<dbReference type="AlphaFoldDB" id="A0A9W4GFF6"/>
<dbReference type="Proteomes" id="UP000683417">
    <property type="component" value="Unassembled WGS sequence"/>
</dbReference>
<keyword evidence="1" id="KW-0472">Membrane</keyword>
<accession>A0A9W4GFF6</accession>
<name>A0A9W4GFF6_BLUGR</name>
<feature type="transmembrane region" description="Helical" evidence="1">
    <location>
        <begin position="6"/>
        <end position="24"/>
    </location>
</feature>
<evidence type="ECO:0000313" key="2">
    <source>
        <dbReference type="EMBL" id="CAD6503527.1"/>
    </source>
</evidence>
<reference evidence="2" key="1">
    <citation type="submission" date="2020-10" db="EMBL/GenBank/DDBJ databases">
        <authorList>
            <person name="Muller C M."/>
        </authorList>
    </citation>
    <scope>NUCLEOTIDE SEQUENCE</scope>
    <source>
        <strain evidence="2">THUN-12</strain>
    </source>
</reference>
<sequence length="193" mass="21905">MNENGVLGNLNFIHIHHSVASFIFYHRRRPVLNISSIIHDNMRLLNSIFLVAYVLQLAYAMAGGGGVRMFKCDGEVSFKETKIMEALKRILASHGKLIRLSKNDPSSKRFVYQDLVLVNLYSGRMSSRSPLTELSFKTMVKPVELLRNLRSTYWVIASCENDECKLSGIARKSNTSLKYTECEEVQKESAPQS</sequence>
<comment type="caution">
    <text evidence="2">The sequence shown here is derived from an EMBL/GenBank/DDBJ whole genome shotgun (WGS) entry which is preliminary data.</text>
</comment>
<dbReference type="EMBL" id="CAJHIT010000007">
    <property type="protein sequence ID" value="CAD6503527.1"/>
    <property type="molecule type" value="Genomic_DNA"/>
</dbReference>
<evidence type="ECO:0000313" key="3">
    <source>
        <dbReference type="Proteomes" id="UP000683417"/>
    </source>
</evidence>
<evidence type="ECO:0000256" key="1">
    <source>
        <dbReference type="SAM" id="Phobius"/>
    </source>
</evidence>
<feature type="transmembrane region" description="Helical" evidence="1">
    <location>
        <begin position="44"/>
        <end position="62"/>
    </location>
</feature>
<organism evidence="2 3">
    <name type="scientific">Blumeria graminis f. sp. triticale</name>
    <dbReference type="NCBI Taxonomy" id="1689686"/>
    <lineage>
        <taxon>Eukaryota</taxon>
        <taxon>Fungi</taxon>
        <taxon>Dikarya</taxon>
        <taxon>Ascomycota</taxon>
        <taxon>Pezizomycotina</taxon>
        <taxon>Leotiomycetes</taxon>
        <taxon>Erysiphales</taxon>
        <taxon>Erysiphaceae</taxon>
        <taxon>Blumeria</taxon>
    </lineage>
</organism>